<feature type="transmembrane region" description="Helical" evidence="1">
    <location>
        <begin position="101"/>
        <end position="124"/>
    </location>
</feature>
<keyword evidence="1" id="KW-0812">Transmembrane</keyword>
<reference evidence="2 3" key="1">
    <citation type="journal article" date="2014" name="Mol. Plant">
        <title>Chromosome Scale Genome Assembly and Transcriptome Profiling of Nannochloropsis gaditana in Nitrogen Depletion.</title>
        <authorList>
            <person name="Corteggiani Carpinelli E."/>
            <person name="Telatin A."/>
            <person name="Vitulo N."/>
            <person name="Forcato C."/>
            <person name="D'Angelo M."/>
            <person name="Schiavon R."/>
            <person name="Vezzi A."/>
            <person name="Giacometti G.M."/>
            <person name="Morosinotto T."/>
            <person name="Valle G."/>
        </authorList>
    </citation>
    <scope>NUCLEOTIDE SEQUENCE [LARGE SCALE GENOMIC DNA]</scope>
    <source>
        <strain evidence="2 3">B-31</strain>
    </source>
</reference>
<evidence type="ECO:0000256" key="1">
    <source>
        <dbReference type="SAM" id="Phobius"/>
    </source>
</evidence>
<feature type="transmembrane region" description="Helical" evidence="1">
    <location>
        <begin position="70"/>
        <end position="89"/>
    </location>
</feature>
<keyword evidence="3" id="KW-1185">Reference proteome</keyword>
<comment type="caution">
    <text evidence="2">The sequence shown here is derived from an EMBL/GenBank/DDBJ whole genome shotgun (WGS) entry which is preliminary data.</text>
</comment>
<evidence type="ECO:0000313" key="3">
    <source>
        <dbReference type="Proteomes" id="UP000019335"/>
    </source>
</evidence>
<keyword evidence="1" id="KW-1133">Transmembrane helix</keyword>
<sequence length="298" mass="32420">MDTCAPSSTPLRQKKVSPVAVTEAEETRLLRTLALCTAGILLLDIWSWIWPGVLGGSEMHAASDFDPSSFFYLLPITLHVMAGLWFFTSKQHPPLPFWRRVVCLRLFSFLCLALAVPALIARVVTLRTYCLLEGRVTADTTEGDVFKACTDVRMNNTSLIAVIYAILGVCMVQALNELESLCTWRHQQQCSTAPYPRSHYFSRPSCWATGAGSICASTQQASDDGDGHDGAEALLYHTLSASDDNRCLFGDASMYGERTTPLLPAPVPSSLTPPPSTGHVMGSSERSAFSSYVVGSCV</sequence>
<dbReference type="EMBL" id="AZIL01002380">
    <property type="protein sequence ID" value="EWM21714.1"/>
    <property type="molecule type" value="Genomic_DNA"/>
</dbReference>
<protein>
    <recommendedName>
        <fullName evidence="4">Transmembrane protein</fullName>
    </recommendedName>
</protein>
<organism evidence="2 3">
    <name type="scientific">Nannochloropsis gaditana</name>
    <dbReference type="NCBI Taxonomy" id="72520"/>
    <lineage>
        <taxon>Eukaryota</taxon>
        <taxon>Sar</taxon>
        <taxon>Stramenopiles</taxon>
        <taxon>Ochrophyta</taxon>
        <taxon>Eustigmatophyceae</taxon>
        <taxon>Eustigmatales</taxon>
        <taxon>Monodopsidaceae</taxon>
        <taxon>Nannochloropsis</taxon>
    </lineage>
</organism>
<keyword evidence="1" id="KW-0472">Membrane</keyword>
<accession>W7TLV3</accession>
<evidence type="ECO:0000313" key="2">
    <source>
        <dbReference type="EMBL" id="EWM21714.1"/>
    </source>
</evidence>
<dbReference type="Proteomes" id="UP000019335">
    <property type="component" value="Unassembled WGS sequence"/>
</dbReference>
<evidence type="ECO:0008006" key="4">
    <source>
        <dbReference type="Google" id="ProtNLM"/>
    </source>
</evidence>
<gene>
    <name evidence="2" type="ORF">Naga_100183g6</name>
</gene>
<dbReference type="OrthoDB" id="10429764at2759"/>
<feature type="transmembrane region" description="Helical" evidence="1">
    <location>
        <begin position="32"/>
        <end position="50"/>
    </location>
</feature>
<dbReference type="AlphaFoldDB" id="W7TLV3"/>
<proteinExistence type="predicted"/>
<name>W7TLV3_9STRA</name>